<protein>
    <submittedName>
        <fullName evidence="2">Uncharacterized protein</fullName>
    </submittedName>
</protein>
<proteinExistence type="predicted"/>
<dbReference type="Gramene" id="AUR62041326-RA">
    <property type="protein sequence ID" value="AUR62041326-RA:cds"/>
    <property type="gene ID" value="AUR62041326"/>
</dbReference>
<dbReference type="EnsemblPlants" id="AUR62041326-RA">
    <property type="protein sequence ID" value="AUR62041326-RA:cds"/>
    <property type="gene ID" value="AUR62041326"/>
</dbReference>
<evidence type="ECO:0000313" key="3">
    <source>
        <dbReference type="Proteomes" id="UP000596660"/>
    </source>
</evidence>
<sequence length="84" mass="9127">MSHAKVEEGPTGQTDEFGNQLPQPSTTAMYGGPRAEGDASFGLCTGDHEAFKTGYYGGTPQQDQQLTAHWGRRRPNTAARNDDR</sequence>
<keyword evidence="3" id="KW-1185">Reference proteome</keyword>
<feature type="region of interest" description="Disordered" evidence="1">
    <location>
        <begin position="1"/>
        <end position="84"/>
    </location>
</feature>
<reference evidence="2" key="2">
    <citation type="submission" date="2021-03" db="UniProtKB">
        <authorList>
            <consortium name="EnsemblPlants"/>
        </authorList>
    </citation>
    <scope>IDENTIFICATION</scope>
</reference>
<dbReference type="AlphaFoldDB" id="A0A803N6I8"/>
<accession>A0A803N6I8</accession>
<feature type="compositionally biased region" description="Polar residues" evidence="1">
    <location>
        <begin position="11"/>
        <end position="28"/>
    </location>
</feature>
<organism evidence="2 3">
    <name type="scientific">Chenopodium quinoa</name>
    <name type="common">Quinoa</name>
    <dbReference type="NCBI Taxonomy" id="63459"/>
    <lineage>
        <taxon>Eukaryota</taxon>
        <taxon>Viridiplantae</taxon>
        <taxon>Streptophyta</taxon>
        <taxon>Embryophyta</taxon>
        <taxon>Tracheophyta</taxon>
        <taxon>Spermatophyta</taxon>
        <taxon>Magnoliopsida</taxon>
        <taxon>eudicotyledons</taxon>
        <taxon>Gunneridae</taxon>
        <taxon>Pentapetalae</taxon>
        <taxon>Caryophyllales</taxon>
        <taxon>Chenopodiaceae</taxon>
        <taxon>Chenopodioideae</taxon>
        <taxon>Atripliceae</taxon>
        <taxon>Chenopodium</taxon>
    </lineage>
</organism>
<reference evidence="2" key="1">
    <citation type="journal article" date="2017" name="Nature">
        <title>The genome of Chenopodium quinoa.</title>
        <authorList>
            <person name="Jarvis D.E."/>
            <person name="Ho Y.S."/>
            <person name="Lightfoot D.J."/>
            <person name="Schmoeckel S.M."/>
            <person name="Li B."/>
            <person name="Borm T.J.A."/>
            <person name="Ohyanagi H."/>
            <person name="Mineta K."/>
            <person name="Michell C.T."/>
            <person name="Saber N."/>
            <person name="Kharbatia N.M."/>
            <person name="Rupper R.R."/>
            <person name="Sharp A.R."/>
            <person name="Dally N."/>
            <person name="Boughton B.A."/>
            <person name="Woo Y.H."/>
            <person name="Gao G."/>
            <person name="Schijlen E.G.W.M."/>
            <person name="Guo X."/>
            <person name="Momin A.A."/>
            <person name="Negrao S."/>
            <person name="Al-Babili S."/>
            <person name="Gehring C."/>
            <person name="Roessner U."/>
            <person name="Jung C."/>
            <person name="Murphy K."/>
            <person name="Arold S.T."/>
            <person name="Gojobori T."/>
            <person name="van der Linden C.G."/>
            <person name="van Loo E.N."/>
            <person name="Jellen E.N."/>
            <person name="Maughan P.J."/>
            <person name="Tester M."/>
        </authorList>
    </citation>
    <scope>NUCLEOTIDE SEQUENCE [LARGE SCALE GENOMIC DNA]</scope>
    <source>
        <strain evidence="2">cv. PI 614886</strain>
    </source>
</reference>
<dbReference type="Proteomes" id="UP000596660">
    <property type="component" value="Unplaced"/>
</dbReference>
<evidence type="ECO:0000313" key="2">
    <source>
        <dbReference type="EnsemblPlants" id="AUR62041326-RA:cds"/>
    </source>
</evidence>
<name>A0A803N6I8_CHEQI</name>
<evidence type="ECO:0000256" key="1">
    <source>
        <dbReference type="SAM" id="MobiDB-lite"/>
    </source>
</evidence>